<dbReference type="AlphaFoldDB" id="A0A1G5E1M6"/>
<sequence length="994" mass="115655">MTFEKNKEINKDQSDITQFAKCDAVILYPSLGCPALVKIEQENAWVEMIIASKTDDLRKTEVAFHLRFAEWKDCHGGKGQYEQLDMYKVYFQQNDEADIDKDLIRISELYENIDDRISVEEVAKDGFKLQLSHMNAFPWVLERYRKKKYKYLYKIGINLKNEPKFYIPGKLVNFFWLEREMNELSKEKPRLMEIKSGWTKGIFNKQKETFKTRVSEFGKGVDGDAEILANTYHPVYVSDKKRLDIGHITDIHLDTRMELYSKSVASVIEVSENCQVRIEGGKRAVSNQEFYKPLKDAVANFNELFLNISGKLLDKADVLVITGDLIDYNKGIHTDQTFKEKDKKPSEVWAELKANLFKSDNKNHFDDRNWFLFYKLLLELYKYYEKPVFTTLGNHDYVKHAMAPWPLFGKAWNGVYDMNLTRYENALCFGKGYSDDKEFVYNVKTSVNCVKWYTFFINPFPDYVVVYGDQSMFMVDWGEAASFPPKGIAAAMYVPVRSQGTLHHASNLFKEKNDFEPVVTITDENGKKKKQTYIDEDGNEKDLINPYTKKKMPFLIKNYTIYKSWINQPAAVKMLFTHATAICPRDDVSVGEINNEYLWKSPELCFGSFDSRRDEILKDVEDGKLNVVVGGHSHRNLVMKVGEKEKDHVTVLAAGERIRTEFIEPEQIVMVTSSGGPFPKYLPGAPMICACYKENKYSTGFYCERDLSLKKLHIKQLYSGQDDSKKEPINSNKCPHCHMPAGDMVRKPARRHRPGGNLLTFDDTGKLKIQSVVADDKKNKPRKAVMCEEQKVFVDDMQLEHINSYKEYNKWDERTKSIRIISAEPFTYYGYMEFPSRVKYITYKAGSLSGDSAVELISTEHSNKFIKFVQESVFNNIYEKRVVQSIIKDSFDTLFISAQNEKDFAFFRYSFGELDLWDRELNIGKKIREDIKEYAKVKTNNAFEASKGWLAETFDKTYDPEYQEYIEDDFRGMLLEFRTIPDFDKRKKTDVCGY</sequence>
<dbReference type="InterPro" id="IPR004843">
    <property type="entry name" value="Calcineurin-like_PHP"/>
</dbReference>
<protein>
    <submittedName>
        <fullName evidence="2">Calcineurin-like phosphoesterase</fullName>
    </submittedName>
</protein>
<evidence type="ECO:0000313" key="2">
    <source>
        <dbReference type="EMBL" id="SCY20874.1"/>
    </source>
</evidence>
<dbReference type="Gene3D" id="3.60.21.10">
    <property type="match status" value="1"/>
</dbReference>
<name>A0A1G5E1M6_9BACT</name>
<proteinExistence type="predicted"/>
<reference evidence="2 3" key="1">
    <citation type="submission" date="2016-10" db="EMBL/GenBank/DDBJ databases">
        <authorList>
            <person name="de Groot N.N."/>
        </authorList>
    </citation>
    <scope>NUCLEOTIDE SEQUENCE [LARGE SCALE GENOMIC DNA]</scope>
    <source>
        <strain evidence="2 3">AA1</strain>
    </source>
</reference>
<dbReference type="GO" id="GO:0016787">
    <property type="term" value="F:hydrolase activity"/>
    <property type="evidence" value="ECO:0007669"/>
    <property type="project" value="InterPro"/>
</dbReference>
<dbReference type="Pfam" id="PF00149">
    <property type="entry name" value="Metallophos"/>
    <property type="match status" value="1"/>
</dbReference>
<dbReference type="SUPFAM" id="SSF56300">
    <property type="entry name" value="Metallo-dependent phosphatases"/>
    <property type="match status" value="1"/>
</dbReference>
<dbReference type="RefSeq" id="WP_092210290.1">
    <property type="nucleotide sequence ID" value="NZ_FMUX01000005.1"/>
</dbReference>
<accession>A0A1G5E1M6</accession>
<gene>
    <name evidence="2" type="ORF">SAMN05216233_105120</name>
</gene>
<feature type="domain" description="Calcineurin-like phosphoesterase" evidence="1">
    <location>
        <begin position="245"/>
        <end position="471"/>
    </location>
</feature>
<dbReference type="STRING" id="419481.SAMN05216233_105120"/>
<dbReference type="OrthoDB" id="8780072at2"/>
<dbReference type="Proteomes" id="UP000198870">
    <property type="component" value="Unassembled WGS sequence"/>
</dbReference>
<organism evidence="2 3">
    <name type="scientific">Desulfoluna spongiiphila</name>
    <dbReference type="NCBI Taxonomy" id="419481"/>
    <lineage>
        <taxon>Bacteria</taxon>
        <taxon>Pseudomonadati</taxon>
        <taxon>Thermodesulfobacteriota</taxon>
        <taxon>Desulfobacteria</taxon>
        <taxon>Desulfobacterales</taxon>
        <taxon>Desulfolunaceae</taxon>
        <taxon>Desulfoluna</taxon>
    </lineage>
</organism>
<evidence type="ECO:0000259" key="1">
    <source>
        <dbReference type="Pfam" id="PF00149"/>
    </source>
</evidence>
<evidence type="ECO:0000313" key="3">
    <source>
        <dbReference type="Proteomes" id="UP000198870"/>
    </source>
</evidence>
<dbReference type="EMBL" id="FMUX01000005">
    <property type="protein sequence ID" value="SCY20874.1"/>
    <property type="molecule type" value="Genomic_DNA"/>
</dbReference>
<keyword evidence="3" id="KW-1185">Reference proteome</keyword>
<dbReference type="InterPro" id="IPR029052">
    <property type="entry name" value="Metallo-depent_PP-like"/>
</dbReference>